<feature type="region of interest" description="Disordered" evidence="1">
    <location>
        <begin position="60"/>
        <end position="87"/>
    </location>
</feature>
<keyword evidence="3" id="KW-1185">Reference proteome</keyword>
<name>A0AA36N093_9DINO</name>
<dbReference type="EMBL" id="CAUJNA010001968">
    <property type="protein sequence ID" value="CAJ1389901.1"/>
    <property type="molecule type" value="Genomic_DNA"/>
</dbReference>
<sequence length="227" mass="24408">MAMFLPSFAQGIVVTARAEPAYPVRYTGPALGPERGRVAGAACAAGCCYLRVSGQRRGRRCKGSEASEKPQGKEVQKEASGTASDTELDVNDMTEEECTDYVLAFARELIGMVPIAGPLANALEAAEKGDTEHSMLNFMWLVADVATFGLDQEAKIATQAAEQAMRLAKLGQKGVQIERLAQAARSAQNMKEIGGEVRMALLIVEKSFRAYDRVADHEKPLVAAKND</sequence>
<evidence type="ECO:0000313" key="3">
    <source>
        <dbReference type="Proteomes" id="UP001178507"/>
    </source>
</evidence>
<organism evidence="2 3">
    <name type="scientific">Effrenium voratum</name>
    <dbReference type="NCBI Taxonomy" id="2562239"/>
    <lineage>
        <taxon>Eukaryota</taxon>
        <taxon>Sar</taxon>
        <taxon>Alveolata</taxon>
        <taxon>Dinophyceae</taxon>
        <taxon>Suessiales</taxon>
        <taxon>Symbiodiniaceae</taxon>
        <taxon>Effrenium</taxon>
    </lineage>
</organism>
<comment type="caution">
    <text evidence="2">The sequence shown here is derived from an EMBL/GenBank/DDBJ whole genome shotgun (WGS) entry which is preliminary data.</text>
</comment>
<dbReference type="AlphaFoldDB" id="A0AA36N093"/>
<feature type="compositionally biased region" description="Basic and acidic residues" evidence="1">
    <location>
        <begin position="62"/>
        <end position="77"/>
    </location>
</feature>
<reference evidence="2" key="1">
    <citation type="submission" date="2023-08" db="EMBL/GenBank/DDBJ databases">
        <authorList>
            <person name="Chen Y."/>
            <person name="Shah S."/>
            <person name="Dougan E. K."/>
            <person name="Thang M."/>
            <person name="Chan C."/>
        </authorList>
    </citation>
    <scope>NUCLEOTIDE SEQUENCE</scope>
</reference>
<gene>
    <name evidence="2" type="ORF">EVOR1521_LOCUS15431</name>
</gene>
<accession>A0AA36N093</accession>
<evidence type="ECO:0000256" key="1">
    <source>
        <dbReference type="SAM" id="MobiDB-lite"/>
    </source>
</evidence>
<proteinExistence type="predicted"/>
<protein>
    <submittedName>
        <fullName evidence="2">Uncharacterized protein</fullName>
    </submittedName>
</protein>
<dbReference type="Proteomes" id="UP001178507">
    <property type="component" value="Unassembled WGS sequence"/>
</dbReference>
<evidence type="ECO:0000313" key="2">
    <source>
        <dbReference type="EMBL" id="CAJ1389901.1"/>
    </source>
</evidence>